<evidence type="ECO:0000313" key="3">
    <source>
        <dbReference type="EMBL" id="XBX75906.1"/>
    </source>
</evidence>
<dbReference type="AlphaFoldDB" id="A0AAU7VPC7"/>
<name>A0AAU7VPC7_9FIRM</name>
<proteinExistence type="predicted"/>
<accession>A0AAU7VPC7</accession>
<dbReference type="EMBL" id="CP158367">
    <property type="protein sequence ID" value="XBX75906.1"/>
    <property type="molecule type" value="Genomic_DNA"/>
</dbReference>
<dbReference type="RefSeq" id="WP_350344641.1">
    <property type="nucleotide sequence ID" value="NZ_CP158367.1"/>
</dbReference>
<keyword evidence="2" id="KW-1133">Transmembrane helix</keyword>
<evidence type="ECO:0000256" key="1">
    <source>
        <dbReference type="SAM" id="Coils"/>
    </source>
</evidence>
<feature type="transmembrane region" description="Helical" evidence="2">
    <location>
        <begin position="91"/>
        <end position="109"/>
    </location>
</feature>
<organism evidence="3">
    <name type="scientific">Proteinivorax tanatarense</name>
    <dbReference type="NCBI Taxonomy" id="1260629"/>
    <lineage>
        <taxon>Bacteria</taxon>
        <taxon>Bacillati</taxon>
        <taxon>Bacillota</taxon>
        <taxon>Clostridia</taxon>
        <taxon>Eubacteriales</taxon>
        <taxon>Proteinivoracaceae</taxon>
        <taxon>Proteinivorax</taxon>
    </lineage>
</organism>
<feature type="coiled-coil region" evidence="1">
    <location>
        <begin position="3"/>
        <end position="37"/>
    </location>
</feature>
<keyword evidence="1" id="KW-0175">Coiled coil</keyword>
<keyword evidence="2" id="KW-0472">Membrane</keyword>
<gene>
    <name evidence="3" type="ORF">PRVXT_001067</name>
</gene>
<sequence>MGVDTINLNLGDLDKRKEEIREEYQKVKSEKEILLLKSLTEFLNYKAEMVELKNKTNFSFERQKNLERELLFMILFVCLLAISTVNILKWVIVGVGVVMLTASCVLLFLNRQQMKKTKEEQQYIEKVIEDANAVIDEFQEELSNTVNYSLQKDE</sequence>
<reference evidence="3" key="1">
    <citation type="journal article" date="2013" name="Extremophiles">
        <title>Proteinivorax tanatarense gen. nov., sp. nov., an anaerobic, haloalkaliphilic, proteolytic bacterium isolated from a decaying algal bloom, and proposal of Proteinivoraceae fam. nov.</title>
        <authorList>
            <person name="Kevbrin V."/>
            <person name="Boltyanskaya Y."/>
            <person name="Zhilina T."/>
            <person name="Kolganova T."/>
            <person name="Lavrentjeva E."/>
            <person name="Kuznetsov B."/>
        </authorList>
    </citation>
    <scope>NUCLEOTIDE SEQUENCE</scope>
    <source>
        <strain evidence="3">Z-910T</strain>
    </source>
</reference>
<keyword evidence="2" id="KW-0812">Transmembrane</keyword>
<protein>
    <submittedName>
        <fullName evidence="3">Uncharacterized protein</fullName>
    </submittedName>
</protein>
<evidence type="ECO:0000256" key="2">
    <source>
        <dbReference type="SAM" id="Phobius"/>
    </source>
</evidence>
<feature type="transmembrane region" description="Helical" evidence="2">
    <location>
        <begin position="69"/>
        <end position="85"/>
    </location>
</feature>
<reference evidence="3" key="2">
    <citation type="submission" date="2024-06" db="EMBL/GenBank/DDBJ databases">
        <authorList>
            <person name="Petrova K.O."/>
            <person name="Toshchakov S.V."/>
            <person name="Boltjanskaja Y.V."/>
            <person name="Kevbrin V."/>
        </authorList>
    </citation>
    <scope>NUCLEOTIDE SEQUENCE</scope>
    <source>
        <strain evidence="3">Z-910T</strain>
    </source>
</reference>